<reference evidence="3 4" key="1">
    <citation type="journal article" date="2011" name="J. Gen. Appl. Microbiol.">
        <title>Draft genome sequencing of the enigmatic basidiomycete Mixia osmundae.</title>
        <authorList>
            <person name="Nishida H."/>
            <person name="Nagatsuka Y."/>
            <person name="Sugiyama J."/>
        </authorList>
    </citation>
    <scope>NUCLEOTIDE SEQUENCE [LARGE SCALE GENOMIC DNA]</scope>
    <source>
        <strain evidence="4">CBS 9802 / IAM 14324 / JCM 22182 / KY 12970</strain>
    </source>
</reference>
<dbReference type="OrthoDB" id="15595at2759"/>
<evidence type="ECO:0000313" key="3">
    <source>
        <dbReference type="EMBL" id="GAA97983.1"/>
    </source>
</evidence>
<dbReference type="EMBL" id="BABT02000148">
    <property type="protein sequence ID" value="GAA97983.1"/>
    <property type="molecule type" value="Genomic_DNA"/>
</dbReference>
<feature type="region of interest" description="Disordered" evidence="1">
    <location>
        <begin position="300"/>
        <end position="379"/>
    </location>
</feature>
<keyword evidence="2" id="KW-0812">Transmembrane</keyword>
<keyword evidence="4" id="KW-1185">Reference proteome</keyword>
<comment type="caution">
    <text evidence="3">The sequence shown here is derived from an EMBL/GenBank/DDBJ whole genome shotgun (WGS) entry which is preliminary data.</text>
</comment>
<dbReference type="Pfam" id="PF10445">
    <property type="entry name" value="DUF2456"/>
    <property type="match status" value="1"/>
</dbReference>
<dbReference type="STRING" id="764103.G7E573"/>
<feature type="compositionally biased region" description="Basic and acidic residues" evidence="1">
    <location>
        <begin position="19"/>
        <end position="28"/>
    </location>
</feature>
<evidence type="ECO:0000256" key="2">
    <source>
        <dbReference type="SAM" id="Phobius"/>
    </source>
</evidence>
<keyword evidence="2" id="KW-0472">Membrane</keyword>
<feature type="region of interest" description="Disordered" evidence="1">
    <location>
        <begin position="1"/>
        <end position="31"/>
    </location>
</feature>
<name>G7E573_MIXOS</name>
<dbReference type="eggNOG" id="ENOG502S4IY">
    <property type="taxonomic scope" value="Eukaryota"/>
</dbReference>
<dbReference type="AlphaFoldDB" id="G7E573"/>
<dbReference type="InterPro" id="IPR018852">
    <property type="entry name" value="DUF2456"/>
</dbReference>
<feature type="transmembrane region" description="Helical" evidence="2">
    <location>
        <begin position="210"/>
        <end position="232"/>
    </location>
</feature>
<dbReference type="HOGENOM" id="CLU_912615_0_0_1"/>
<feature type="transmembrane region" description="Helical" evidence="2">
    <location>
        <begin position="100"/>
        <end position="120"/>
    </location>
</feature>
<dbReference type="InParanoid" id="G7E573"/>
<evidence type="ECO:0000313" key="4">
    <source>
        <dbReference type="Proteomes" id="UP000009131"/>
    </source>
</evidence>
<dbReference type="PANTHER" id="PTHR28297:SF1">
    <property type="entry name" value="FUNGAL PROTEIN"/>
    <property type="match status" value="1"/>
</dbReference>
<proteinExistence type="predicted"/>
<dbReference type="OMA" id="CYPELEI"/>
<accession>G7E573</accession>
<dbReference type="RefSeq" id="XP_014571252.1">
    <property type="nucleotide sequence ID" value="XM_014715766.1"/>
</dbReference>
<gene>
    <name evidence="3" type="primary">Mo04663</name>
    <name evidence="3" type="ORF">E5Q_04663</name>
</gene>
<feature type="transmembrane region" description="Helical" evidence="2">
    <location>
        <begin position="52"/>
        <end position="80"/>
    </location>
</feature>
<feature type="compositionally biased region" description="Polar residues" evidence="1">
    <location>
        <begin position="370"/>
        <end position="379"/>
    </location>
</feature>
<dbReference type="Proteomes" id="UP000009131">
    <property type="component" value="Unassembled WGS sequence"/>
</dbReference>
<evidence type="ECO:0000256" key="1">
    <source>
        <dbReference type="SAM" id="MobiDB-lite"/>
    </source>
</evidence>
<organism evidence="3 4">
    <name type="scientific">Mixia osmundae (strain CBS 9802 / IAM 14324 / JCM 22182 / KY 12970)</name>
    <dbReference type="NCBI Taxonomy" id="764103"/>
    <lineage>
        <taxon>Eukaryota</taxon>
        <taxon>Fungi</taxon>
        <taxon>Dikarya</taxon>
        <taxon>Basidiomycota</taxon>
        <taxon>Pucciniomycotina</taxon>
        <taxon>Mixiomycetes</taxon>
        <taxon>Mixiales</taxon>
        <taxon>Mixiaceae</taxon>
        <taxon>Mixia</taxon>
    </lineage>
</organism>
<protein>
    <submittedName>
        <fullName evidence="3">Uncharacterized protein</fullName>
    </submittedName>
</protein>
<keyword evidence="2" id="KW-1133">Transmembrane helix</keyword>
<dbReference type="PANTHER" id="PTHR28297">
    <property type="entry name" value="FUNGAL PROTEIN"/>
    <property type="match status" value="1"/>
</dbReference>
<sequence length="379" mass="41982">MPRQAETTELVLPDPDLGEVEKSSEKEAWPTPVRRPHWNPFHLPRPITTRQWLYILIPQGLFAAIVDGLVNFGIACAMYRTQDPNDNTSRVTIWNLSHSTVAGDVGVTVIIQTVLSFVISSGMVHVDLRKGTIDPFVAAWPCPDFGAYKVEAPDKPTMQPGGFARWLHNRHGLGRGLHFFSGSDYNDVFDLSVSPKETLQRLFLSVFKGLVLSAIYFSFMWPITIAIIAPLYGGTGINMRRQYPWAAPIIKLIFGFTLGLLQNPVICCIAMGSEDSIRLHLREEQRKLWAIQEGITVPVTKGERAGRPSGSFDLTMPPPAAQSQEKQPIPRDVARLRQSVDGSRSASPARGNRLSVDVAALRQSLDEGSRPQTRAASPH</sequence>
<reference evidence="3 4" key="2">
    <citation type="journal article" date="2012" name="Open Biol.">
        <title>Characteristics of nucleosomes and linker DNA regions on the genome of the basidiomycete Mixia osmundae revealed by mono- and dinucleosome mapping.</title>
        <authorList>
            <person name="Nishida H."/>
            <person name="Kondo S."/>
            <person name="Matsumoto T."/>
            <person name="Suzuki Y."/>
            <person name="Yoshikawa H."/>
            <person name="Taylor T.D."/>
            <person name="Sugiyama J."/>
        </authorList>
    </citation>
    <scope>NUCLEOTIDE SEQUENCE [LARGE SCALE GENOMIC DNA]</scope>
    <source>
        <strain evidence="4">CBS 9802 / IAM 14324 / JCM 22182 / KY 12970</strain>
    </source>
</reference>